<dbReference type="EMBL" id="KU686210">
    <property type="protein sequence ID" value="AOV61497.1"/>
    <property type="molecule type" value="Genomic_DNA"/>
</dbReference>
<dbReference type="GeneID" id="30309977"/>
<evidence type="ECO:0000313" key="1">
    <source>
        <dbReference type="EMBL" id="AOV61497.1"/>
    </source>
</evidence>
<dbReference type="RefSeq" id="YP_009325013.1">
    <property type="nucleotide sequence ID" value="NC_031944.1"/>
</dbReference>
<sequence>MTLNENFYNEIVKDLDCNPWCVPPKEGRPEVVKPDPKKFNDDIYAKQRRNRLGDIVGDYLNDEEVTPRQLYEELLAEVDEWVQYHQRHLKRFQEFQLYIHGQRPVDL</sequence>
<organism evidence="1 2">
    <name type="scientific">Synechococcus phage S-WAM1</name>
    <dbReference type="NCBI Taxonomy" id="1815521"/>
    <lineage>
        <taxon>Viruses</taxon>
        <taxon>Duplodnaviria</taxon>
        <taxon>Heunggongvirae</taxon>
        <taxon>Uroviricota</taxon>
        <taxon>Caudoviricetes</taxon>
        <taxon>Pantevenvirales</taxon>
        <taxon>Kyanoviridae</taxon>
        <taxon>Sokavirus</taxon>
        <taxon>Sokavirus swam1</taxon>
    </lineage>
</organism>
<dbReference type="KEGG" id="vg:30309977"/>
<dbReference type="Proteomes" id="UP000204364">
    <property type="component" value="Segment"/>
</dbReference>
<keyword evidence="2" id="KW-1185">Reference proteome</keyword>
<accession>A0A1D8KSD8</accession>
<gene>
    <name evidence="1" type="ORF">P090810_024</name>
</gene>
<protein>
    <submittedName>
        <fullName evidence="1">Uncharacterized protein</fullName>
    </submittedName>
</protein>
<reference evidence="1 2" key="1">
    <citation type="journal article" date="2016" name="Virology">
        <title>The genomic content and context of auxiliary metabolic genes in marine cyanomyoviruses.</title>
        <authorList>
            <person name="Crummett L.T."/>
            <person name="Puxty R.J."/>
            <person name="Weihe C."/>
            <person name="Marston M.F."/>
            <person name="Martiny J.B."/>
        </authorList>
    </citation>
    <scope>NUCLEOTIDE SEQUENCE [LARGE SCALE GENOMIC DNA]</scope>
    <source>
        <strain evidence="1">0810PA09</strain>
    </source>
</reference>
<proteinExistence type="predicted"/>
<name>A0A1D8KSD8_9CAUD</name>
<evidence type="ECO:0000313" key="2">
    <source>
        <dbReference type="Proteomes" id="UP000204364"/>
    </source>
</evidence>
<dbReference type="OrthoDB" id="27106at10239"/>